<name>A0A5J4RJF1_9ZZZZ</name>
<comment type="caution">
    <text evidence="1">The sequence shown here is derived from an EMBL/GenBank/DDBJ whole genome shotgun (WGS) entry which is preliminary data.</text>
</comment>
<organism evidence="1">
    <name type="scientific">termite gut metagenome</name>
    <dbReference type="NCBI Taxonomy" id="433724"/>
    <lineage>
        <taxon>unclassified sequences</taxon>
        <taxon>metagenomes</taxon>
        <taxon>organismal metagenomes</taxon>
    </lineage>
</organism>
<evidence type="ECO:0000313" key="1">
    <source>
        <dbReference type="EMBL" id="KAA6333739.1"/>
    </source>
</evidence>
<proteinExistence type="predicted"/>
<sequence length="38" mass="4328">SESQQKSPIFMKNSFLIVIFVLQQETKGDMDNKLKIAA</sequence>
<protein>
    <submittedName>
        <fullName evidence="1">Uncharacterized protein</fullName>
    </submittedName>
</protein>
<gene>
    <name evidence="1" type="ORF">EZS27_017888</name>
</gene>
<dbReference type="EMBL" id="SNRY01001078">
    <property type="protein sequence ID" value="KAA6333739.1"/>
    <property type="molecule type" value="Genomic_DNA"/>
</dbReference>
<dbReference type="AlphaFoldDB" id="A0A5J4RJF1"/>
<feature type="non-terminal residue" evidence="1">
    <location>
        <position position="1"/>
    </location>
</feature>
<reference evidence="1" key="1">
    <citation type="submission" date="2019-03" db="EMBL/GenBank/DDBJ databases">
        <title>Single cell metagenomics reveals metabolic interactions within the superorganism composed of flagellate Streblomastix strix and complex community of Bacteroidetes bacteria on its surface.</title>
        <authorList>
            <person name="Treitli S.C."/>
            <person name="Kolisko M."/>
            <person name="Husnik F."/>
            <person name="Keeling P."/>
            <person name="Hampl V."/>
        </authorList>
    </citation>
    <scope>NUCLEOTIDE SEQUENCE</scope>
    <source>
        <strain evidence="1">STM</strain>
    </source>
</reference>
<accession>A0A5J4RJF1</accession>